<dbReference type="PROSITE" id="PS51671">
    <property type="entry name" value="ACT"/>
    <property type="match status" value="1"/>
</dbReference>
<dbReference type="EMBL" id="CAEZXB010000024">
    <property type="protein sequence ID" value="CAB4681122.1"/>
    <property type="molecule type" value="Genomic_DNA"/>
</dbReference>
<dbReference type="EMBL" id="CAEZXN010000004">
    <property type="protein sequence ID" value="CAB4687289.1"/>
    <property type="molecule type" value="Genomic_DNA"/>
</dbReference>
<proteinExistence type="predicted"/>
<sequence>MATYQLRLALPDRPGSLGMVASAIGFAGCNIRSLAVVENSDGRALDDFVVNIPGSDPGDLLTVLSDISGVEILSAFPIEGE</sequence>
<dbReference type="AlphaFoldDB" id="A0A6J7B797"/>
<dbReference type="SUPFAM" id="SSF55021">
    <property type="entry name" value="ACT-like"/>
    <property type="match status" value="1"/>
</dbReference>
<dbReference type="Gene3D" id="3.30.70.260">
    <property type="match status" value="1"/>
</dbReference>
<gene>
    <name evidence="2" type="ORF">UFOPK2342_01159</name>
    <name evidence="3" type="ORF">UFOPK2423_00331</name>
    <name evidence="4" type="ORF">UFOPK3266_00316</name>
    <name evidence="5" type="ORF">UFOPK4367_00211</name>
</gene>
<dbReference type="InterPro" id="IPR002912">
    <property type="entry name" value="ACT_dom"/>
</dbReference>
<reference evidence="4" key="1">
    <citation type="submission" date="2020-05" db="EMBL/GenBank/DDBJ databases">
        <authorList>
            <person name="Chiriac C."/>
            <person name="Salcher M."/>
            <person name="Ghai R."/>
            <person name="Kavagutti S V."/>
        </authorList>
    </citation>
    <scope>NUCLEOTIDE SEQUENCE</scope>
</reference>
<evidence type="ECO:0000259" key="1">
    <source>
        <dbReference type="PROSITE" id="PS51671"/>
    </source>
</evidence>
<organism evidence="4">
    <name type="scientific">freshwater metagenome</name>
    <dbReference type="NCBI Taxonomy" id="449393"/>
    <lineage>
        <taxon>unclassified sequences</taxon>
        <taxon>metagenomes</taxon>
        <taxon>ecological metagenomes</taxon>
    </lineage>
</organism>
<evidence type="ECO:0000313" key="5">
    <source>
        <dbReference type="EMBL" id="CAB5071935.1"/>
    </source>
</evidence>
<feature type="domain" description="ACT" evidence="1">
    <location>
        <begin position="5"/>
        <end position="81"/>
    </location>
</feature>
<evidence type="ECO:0000313" key="4">
    <source>
        <dbReference type="EMBL" id="CAB4841154.1"/>
    </source>
</evidence>
<accession>A0A6J7B797</accession>
<dbReference type="EMBL" id="CAFBRC010000009">
    <property type="protein sequence ID" value="CAB5071935.1"/>
    <property type="molecule type" value="Genomic_DNA"/>
</dbReference>
<dbReference type="InterPro" id="IPR045865">
    <property type="entry name" value="ACT-like_dom_sf"/>
</dbReference>
<evidence type="ECO:0000313" key="3">
    <source>
        <dbReference type="EMBL" id="CAB4687289.1"/>
    </source>
</evidence>
<protein>
    <submittedName>
        <fullName evidence="4">Unannotated protein</fullName>
    </submittedName>
</protein>
<dbReference type="PROSITE" id="PS51257">
    <property type="entry name" value="PROKAR_LIPOPROTEIN"/>
    <property type="match status" value="1"/>
</dbReference>
<evidence type="ECO:0000313" key="2">
    <source>
        <dbReference type="EMBL" id="CAB4681122.1"/>
    </source>
</evidence>
<name>A0A6J7B797_9ZZZZ</name>
<dbReference type="EMBL" id="CAFBAA010000005">
    <property type="protein sequence ID" value="CAB4841154.1"/>
    <property type="molecule type" value="Genomic_DNA"/>
</dbReference>